<sequence>MKLRLMLWVLGVMLKRALKRKAAFRERLAELRGLDWGIGTEDLRIARYYRMSPRGIETGAGLPVDLDLELRFDDVDSAVRVLRKPTQKAFLDGMMAGHVRLVGDAKDLERLQGLLKHL</sequence>
<evidence type="ECO:0008006" key="3">
    <source>
        <dbReference type="Google" id="ProtNLM"/>
    </source>
</evidence>
<evidence type="ECO:0000313" key="1">
    <source>
        <dbReference type="EMBL" id="MBB3141701.1"/>
    </source>
</evidence>
<evidence type="ECO:0000313" key="2">
    <source>
        <dbReference type="Proteomes" id="UP000525987"/>
    </source>
</evidence>
<name>A0A7W5BYU7_9GAMM</name>
<dbReference type="EMBL" id="JACHXM010000012">
    <property type="protein sequence ID" value="MBB3141701.1"/>
    <property type="molecule type" value="Genomic_DNA"/>
</dbReference>
<protein>
    <recommendedName>
        <fullName evidence="3">SCP2 domain-containing protein</fullName>
    </recommendedName>
</protein>
<gene>
    <name evidence="1" type="ORF">FHR96_002582</name>
</gene>
<dbReference type="Proteomes" id="UP000525987">
    <property type="component" value="Unassembled WGS sequence"/>
</dbReference>
<accession>A0A7W5BYU7</accession>
<comment type="caution">
    <text evidence="1">The sequence shown here is derived from an EMBL/GenBank/DDBJ whole genome shotgun (WGS) entry which is preliminary data.</text>
</comment>
<proteinExistence type="predicted"/>
<dbReference type="RefSeq" id="WP_183388065.1">
    <property type="nucleotide sequence ID" value="NZ_JACHXM010000012.1"/>
</dbReference>
<keyword evidence="2" id="KW-1185">Reference proteome</keyword>
<organism evidence="1 2">
    <name type="scientific">Halomonas organivorans</name>
    <dbReference type="NCBI Taxonomy" id="257772"/>
    <lineage>
        <taxon>Bacteria</taxon>
        <taxon>Pseudomonadati</taxon>
        <taxon>Pseudomonadota</taxon>
        <taxon>Gammaproteobacteria</taxon>
        <taxon>Oceanospirillales</taxon>
        <taxon>Halomonadaceae</taxon>
        <taxon>Halomonas</taxon>
    </lineage>
</organism>
<reference evidence="1 2" key="1">
    <citation type="submission" date="2020-08" db="EMBL/GenBank/DDBJ databases">
        <title>Genomic Encyclopedia of Type Strains, Phase III (KMG-III): the genomes of soil and plant-associated and newly described type strains.</title>
        <authorList>
            <person name="Whitman W."/>
        </authorList>
    </citation>
    <scope>NUCLEOTIDE SEQUENCE [LARGE SCALE GENOMIC DNA]</scope>
    <source>
        <strain evidence="1 2">CECT 5995</strain>
    </source>
</reference>
<dbReference type="AlphaFoldDB" id="A0A7W5BYU7"/>